<dbReference type="Pfam" id="PF02259">
    <property type="entry name" value="FAT"/>
    <property type="match status" value="1"/>
</dbReference>
<gene>
    <name evidence="21" type="ORF">ACJ72_01438</name>
</gene>
<dbReference type="GO" id="GO:0031931">
    <property type="term" value="C:TORC1 complex"/>
    <property type="evidence" value="ECO:0007669"/>
    <property type="project" value="TreeGrafter"/>
</dbReference>
<evidence type="ECO:0000256" key="4">
    <source>
        <dbReference type="ARBA" id="ARBA00012513"/>
    </source>
</evidence>
<dbReference type="GO" id="GO:0005886">
    <property type="term" value="C:plasma membrane"/>
    <property type="evidence" value="ECO:0007669"/>
    <property type="project" value="UniProtKB-SubCell"/>
</dbReference>
<evidence type="ECO:0000256" key="13">
    <source>
        <dbReference type="ARBA" id="ARBA00025079"/>
    </source>
</evidence>
<dbReference type="FunFam" id="3.30.1010.10:FF:000006">
    <property type="entry name" value="Serine/threonine-protein kinase TOR"/>
    <property type="match status" value="1"/>
</dbReference>
<dbReference type="SMART" id="SM01349">
    <property type="entry name" value="TOG"/>
    <property type="match status" value="2"/>
</dbReference>
<dbReference type="Pfam" id="PF13513">
    <property type="entry name" value="HEAT_EZ"/>
    <property type="match status" value="1"/>
</dbReference>
<name>A0A1B7P5L0_9EURO</name>
<comment type="catalytic activity">
    <reaction evidence="16">
        <text>L-seryl-[protein] + ATP = O-phospho-L-seryl-[protein] + ADP + H(+)</text>
        <dbReference type="Rhea" id="RHEA:17989"/>
        <dbReference type="Rhea" id="RHEA-COMP:9863"/>
        <dbReference type="Rhea" id="RHEA-COMP:11604"/>
        <dbReference type="ChEBI" id="CHEBI:15378"/>
        <dbReference type="ChEBI" id="CHEBI:29999"/>
        <dbReference type="ChEBI" id="CHEBI:30616"/>
        <dbReference type="ChEBI" id="CHEBI:83421"/>
        <dbReference type="ChEBI" id="CHEBI:456216"/>
        <dbReference type="EC" id="2.7.11.1"/>
    </reaction>
</comment>
<dbReference type="GO" id="GO:0042254">
    <property type="term" value="P:ribosome biogenesis"/>
    <property type="evidence" value="ECO:0007669"/>
    <property type="project" value="UniProtKB-ARBA"/>
</dbReference>
<dbReference type="InterPro" id="IPR034085">
    <property type="entry name" value="TOG"/>
</dbReference>
<comment type="subcellular location">
    <subcellularLocation>
        <location evidence="1">Cell membrane</location>
        <topology evidence="1">Peripheral membrane protein</topology>
        <orientation evidence="1">Cytoplasmic side</orientation>
    </subcellularLocation>
    <subcellularLocation>
        <location evidence="14">Vacuole membrane</location>
        <topology evidence="14">Peripheral membrane protein</topology>
        <orientation evidence="14">Cytoplasmic side</orientation>
    </subcellularLocation>
</comment>
<comment type="caution">
    <text evidence="21">The sequence shown here is derived from an EMBL/GenBank/DDBJ whole genome shotgun (WGS) entry which is preliminary data.</text>
</comment>
<evidence type="ECO:0000256" key="17">
    <source>
        <dbReference type="PROSITE-ProRule" id="PRU00103"/>
    </source>
</evidence>
<dbReference type="CDD" id="cd05169">
    <property type="entry name" value="PIKKc_TOR"/>
    <property type="match status" value="1"/>
</dbReference>
<evidence type="ECO:0000256" key="2">
    <source>
        <dbReference type="ARBA" id="ARBA00011031"/>
    </source>
</evidence>
<dbReference type="GO" id="GO:0044877">
    <property type="term" value="F:protein-containing complex binding"/>
    <property type="evidence" value="ECO:0007669"/>
    <property type="project" value="InterPro"/>
</dbReference>
<evidence type="ECO:0000256" key="1">
    <source>
        <dbReference type="ARBA" id="ARBA00004413"/>
    </source>
</evidence>
<dbReference type="EC" id="2.7.11.1" evidence="4"/>
<evidence type="ECO:0000313" key="21">
    <source>
        <dbReference type="EMBL" id="OAX84187.1"/>
    </source>
</evidence>
<dbReference type="SMART" id="SM01343">
    <property type="entry name" value="FATC"/>
    <property type="match status" value="1"/>
</dbReference>
<comment type="subunit">
    <text evidence="3">Associates with DNA double-strand breaks.</text>
</comment>
<feature type="domain" description="PI3K/PI4K catalytic" evidence="18">
    <location>
        <begin position="1985"/>
        <end position="2301"/>
    </location>
</feature>
<evidence type="ECO:0000256" key="12">
    <source>
        <dbReference type="ARBA" id="ARBA00023306"/>
    </source>
</evidence>
<feature type="domain" description="FAT" evidence="19">
    <location>
        <begin position="1242"/>
        <end position="1811"/>
    </location>
</feature>
<dbReference type="Gene3D" id="1.25.40.10">
    <property type="entry name" value="Tetratricopeptide repeat domain"/>
    <property type="match status" value="1"/>
</dbReference>
<dbReference type="Pfam" id="PF11865">
    <property type="entry name" value="mTOR_dom"/>
    <property type="match status" value="1"/>
</dbReference>
<evidence type="ECO:0000259" key="19">
    <source>
        <dbReference type="PROSITE" id="PS51189"/>
    </source>
</evidence>
<dbReference type="InterPro" id="IPR011009">
    <property type="entry name" value="Kinase-like_dom_sf"/>
</dbReference>
<dbReference type="SUPFAM" id="SSF48371">
    <property type="entry name" value="ARM repeat"/>
    <property type="match status" value="2"/>
</dbReference>
<dbReference type="Gene3D" id="1.25.10.10">
    <property type="entry name" value="Leucine-rich Repeat Variant"/>
    <property type="match status" value="4"/>
</dbReference>
<sequence>MAQAASGADATQRIFHELKSKNEETRSRASYELHDNVVAVSRELPPDKFVEYYNAVSQRIAQLVVTGNDANEKIGGLLALDRLIDFDGVDAAQKTTRFASYLRSALRSNDNAVLIYAARSLGRLAKPGGALTAELVESEIQSALEWLQSERQESRRFAAVLIIRELAKGSPTLLYGFVPQVFELIWVSLRDPKVLIRETSAEAISECFEILAARDSQVRQQWFGMVYEEALQGLRSSNVDWIHGSLLTLKELLLKGAMFMNEHYRNACEIVLRLKDHRDPKIRTQIVLTIPILASYAPLEFTNVYLHRFMIYLQAQLKRDKERNAAFIAIGKIANAVGNSIGQFLDGIIVYIREGLTMKARNRAAVNEGPMFECISMLSLAVGQTLSKYMEALLDPIFACGLSESLTQALVDMAHYIPPIKATIQEKLLDMLSIVLCGTPFRPLGCPENRPPPMPSFAKDYGTFLQEPTDSEIALALHTLGSFDFSGHILNEFVRDVAITFVNNDNPEIRKASALTCCQLFVHDPIINQTSSHSIQVVSEVIDTLLSVGVGDPDPEIRRIVLESLDRKFDRHLAKPENVRCLFLAVNDEVFAVREAAISIIGRLSSVNPAYVFPPLRKLLVNLLTGLSFATTSRQKEESAQLISLFVANATKLVRSYVDPMVTALFPKTTDPNAGVASTTLKAIGELATVGGEDMKQYLPQLMPIIIEALQDLSSQSKREAALRTLGQLASHAGYVIEPYLEYPHLLAILINIIKTEQTGSLRKETIKLLGILGALDPYKHQQISESSPDIHHVNEVQTITDVSLIMQGLTPSNDEYYPTVVINTLLQNILSESSLAQYHTAVIDAIVTIFKTLGLKCVPFLGQIIPAFLSVIRSTPTSRLESYFNQLAILVTIVRQHIRAFLPEIIEVIREFWDSSYQVQATILSLVEAIAKSLEGEFKKYLAGLIPLMLDTLEKDTTPRRQPSERILHTFLIFGPSGEEYMHLIIPAIVRLFDKSQGPPGIRKSAIETLGKLSRQVNVSDFASLMVHPLSRVIAGSDRTLRQAALDCICTLIFQLGQDFNNYMQLMNKVMQAHQINHHNYQILVSKLQKGDPLPQDLNPDEHYGTLGDDSTFADVGQKKILVNQQHLKNAWDASQKSTREDWQEWIRRLSVELLKESPSHALRACASLAGIYQPLAKDLFNAAFVSCWTELYGQYQEELVRSIDMALTSQNIPPEILQILLNLAEFMEHDDKALHIDIRTLGKYAGKCHAFAKALHYKELEFEQDQNSGAVEALISINNQLQQSDAAIGILRKAQAYRDVELKETWFVKLQRWEEALAAYKRRELIDPDSFDVTMGKMRCLHALGEWKMLSDLAQEKWNQASNDHRKAMAPLAAGAAWGRGQWELMDSYIGVMKEQTPDRSFFGAILAIHRNQFDEAAMFIEKARNGLDTELSALLGESYNRAYNVVVRVQMLAELEEIITYKQNAGDPEKQEAMKETWNKRLLGCQQNVEVWQRMLKVRALVVSPRENLDMWIKFANLCRKSNRMGLADRSLSALEGGEGSDHLTPPEVTYARLKYDWATGRQKEALQMLREFTISLTEEFSRYNAVLVAHSEHAPPDRPGLVNGITDHPDLATARQHIGDVGKFRRLLAKSHLKQGEWQTALQKGDWTSEGVRDVLNSYSAATQYNRDSYKAWHAWALTNFEVVNALSTQTNRETLVPHHIVLEHVIPAIRGFFRSISLSSTSSLQDTLRLLTLWFTHGGDAEVSGVVTEGFSSVSVDTWLEVTPQLIARINQPNARVRGAVHRLLAEVGKAHPQALVYPLTVATKSNVVRRSQSATHIMDSMRQHSPRLVEQAEIVSHELIRVAVLWHELWHEGLEEASRLYFGDHNVDGMFGTLAPLHDMLDKGAETLREVSFAQAFGRDLAEAKHFCILYRESGVIGDLNQAWDLYYTVFRKIARQLPQLSTLDLKYVSPKLKDAVDLDLAVPGTYQSGKPVIRIMSFDPVSTVMQTKKRPRKMTLKGSDGKSYMYVLKGHEDIRQDERVMQLFGLVNTLLDHDSESFKRHLTIQRFPAIPLSQNSGLIGWVCNTDTLHALIKEYRESRRILVNIEHRIMLQMAPDYDNLTLMQKVEVFGYAMDNTTGKDLYRVLWLKSKSSESWLERRTNYTRSLGVMSMVGYILGLGDRHPSNLLLDRISGNIVHIDFGDCFEIAMHREKYPERVPFRLTRMLTFAMEVSNIEGSYHITCEAVMRVIRENKESLMAVLEAFIHDPLINWRLGARESPARPSFPTDRRQSIVDEINVDHPVQPSNFSRRRPSILEGGILDAQQGVPNEAREVQNARALQVLSRVKEKLTGRDFKSTEELNVSDQVDKLLVQATSVENLCQHYIGWCSFW</sequence>
<dbReference type="Proteomes" id="UP000091918">
    <property type="component" value="Unassembled WGS sequence"/>
</dbReference>
<organism evidence="21 22">
    <name type="scientific">Emergomyces africanus</name>
    <dbReference type="NCBI Taxonomy" id="1955775"/>
    <lineage>
        <taxon>Eukaryota</taxon>
        <taxon>Fungi</taxon>
        <taxon>Dikarya</taxon>
        <taxon>Ascomycota</taxon>
        <taxon>Pezizomycotina</taxon>
        <taxon>Eurotiomycetes</taxon>
        <taxon>Eurotiomycetidae</taxon>
        <taxon>Onygenales</taxon>
        <taxon>Ajellomycetaceae</taxon>
        <taxon>Emergomyces</taxon>
    </lineage>
</organism>
<keyword evidence="9" id="KW-0547">Nucleotide-binding</keyword>
<dbReference type="Gene3D" id="1.10.1070.11">
    <property type="entry name" value="Phosphatidylinositol 3-/4-kinase, catalytic domain"/>
    <property type="match status" value="1"/>
</dbReference>
<keyword evidence="10" id="KW-0418">Kinase</keyword>
<dbReference type="PROSITE" id="PS50290">
    <property type="entry name" value="PI3_4_KINASE_3"/>
    <property type="match status" value="1"/>
</dbReference>
<dbReference type="GO" id="GO:1905356">
    <property type="term" value="P:regulation of snRNA pseudouridine synthesis"/>
    <property type="evidence" value="ECO:0007669"/>
    <property type="project" value="UniProtKB-ARBA"/>
</dbReference>
<dbReference type="PANTHER" id="PTHR11139:SF9">
    <property type="entry name" value="SERINE_THREONINE-PROTEIN KINASE MTOR"/>
    <property type="match status" value="1"/>
</dbReference>
<dbReference type="PANTHER" id="PTHR11139">
    <property type="entry name" value="ATAXIA TELANGIECTASIA MUTATED ATM -RELATED"/>
    <property type="match status" value="1"/>
</dbReference>
<reference evidence="21 22" key="1">
    <citation type="submission" date="2015-07" db="EMBL/GenBank/DDBJ databases">
        <title>Emmonsia species relationships and genome sequence.</title>
        <authorList>
            <person name="Cuomo C.A."/>
            <person name="Schwartz I.S."/>
            <person name="Kenyon C."/>
            <person name="de Hoog G.S."/>
            <person name="Govender N.P."/>
            <person name="Botha A."/>
            <person name="Moreno L."/>
            <person name="de Vries M."/>
            <person name="Munoz J.F."/>
            <person name="Stielow J.B."/>
        </authorList>
    </citation>
    <scope>NUCLEOTIDE SEQUENCE [LARGE SCALE GENOMIC DNA]</scope>
    <source>
        <strain evidence="21 22">CBS 136260</strain>
    </source>
</reference>
<evidence type="ECO:0000256" key="5">
    <source>
        <dbReference type="ARBA" id="ARBA00022527"/>
    </source>
</evidence>
<evidence type="ECO:0000256" key="6">
    <source>
        <dbReference type="ARBA" id="ARBA00022554"/>
    </source>
</evidence>
<evidence type="ECO:0000256" key="14">
    <source>
        <dbReference type="ARBA" id="ARBA00029427"/>
    </source>
</evidence>
<dbReference type="SUPFAM" id="SSF47212">
    <property type="entry name" value="FKBP12-rapamycin-binding domain of FKBP-rapamycin-associated protein (FRAP)"/>
    <property type="match status" value="1"/>
</dbReference>
<dbReference type="PROSITE" id="PS00915">
    <property type="entry name" value="PI3_4_KINASE_1"/>
    <property type="match status" value="1"/>
</dbReference>
<dbReference type="InterPro" id="IPR036738">
    <property type="entry name" value="FRB_sf"/>
</dbReference>
<keyword evidence="7" id="KW-0808">Transferase</keyword>
<evidence type="ECO:0000259" key="18">
    <source>
        <dbReference type="PROSITE" id="PS50290"/>
    </source>
</evidence>
<dbReference type="FunFam" id="1.10.1070.11:FF:000020">
    <property type="entry name" value="Serine/threonine-protein kinase TOR"/>
    <property type="match status" value="1"/>
</dbReference>
<dbReference type="InterPro" id="IPR036940">
    <property type="entry name" value="PI3/4_kinase_cat_sf"/>
</dbReference>
<dbReference type="Gene3D" id="1.20.120.150">
    <property type="entry name" value="FKBP12-rapamycin binding domain"/>
    <property type="match status" value="1"/>
</dbReference>
<dbReference type="InterPro" id="IPR014009">
    <property type="entry name" value="PIK_FAT"/>
</dbReference>
<dbReference type="Pfam" id="PF02260">
    <property type="entry name" value="FATC"/>
    <property type="match status" value="1"/>
</dbReference>
<evidence type="ECO:0000256" key="11">
    <source>
        <dbReference type="ARBA" id="ARBA00022840"/>
    </source>
</evidence>
<evidence type="ECO:0000259" key="20">
    <source>
        <dbReference type="PROSITE" id="PS51190"/>
    </source>
</evidence>
<evidence type="ECO:0000313" key="22">
    <source>
        <dbReference type="Proteomes" id="UP000091918"/>
    </source>
</evidence>
<keyword evidence="6" id="KW-0926">Vacuole</keyword>
<dbReference type="InterPro" id="IPR003152">
    <property type="entry name" value="FATC_dom"/>
</dbReference>
<dbReference type="InterPro" id="IPR018936">
    <property type="entry name" value="PI3/4_kinase_CS"/>
</dbReference>
<evidence type="ECO:0000256" key="16">
    <source>
        <dbReference type="ARBA" id="ARBA00048679"/>
    </source>
</evidence>
<dbReference type="InterPro" id="IPR011990">
    <property type="entry name" value="TPR-like_helical_dom_sf"/>
</dbReference>
<evidence type="ECO:0000256" key="3">
    <source>
        <dbReference type="ARBA" id="ARBA00011370"/>
    </source>
</evidence>
<dbReference type="FunFam" id="1.25.10.10:FF:000582">
    <property type="entry name" value="Serine/threonine-protein kinase TOR"/>
    <property type="match status" value="1"/>
</dbReference>
<comment type="function">
    <text evidence="13">Serine/threonine protein kinase which activates checkpoint signaling upon genotoxic stresses such as ionizing radiation (IR), ultraviolet light (UV), or DNA replication stalling, thereby acting as a DNA damage sensor. Recognizes the substrate consensus sequence [ST]-Q. Phosphorylates histone H2A to form H2AS128ph (gamma-H2A) at sites of DNA damage, involved in the regulation of DNA damage response mechanism. Required for the control of telomere length and genome stability.</text>
</comment>
<dbReference type="PROSITE" id="PS51190">
    <property type="entry name" value="FATC"/>
    <property type="match status" value="1"/>
</dbReference>
<dbReference type="OrthoDB" id="381190at2759"/>
<dbReference type="EMBL" id="LGUA01000097">
    <property type="protein sequence ID" value="OAX84187.1"/>
    <property type="molecule type" value="Genomic_DNA"/>
</dbReference>
<dbReference type="Pfam" id="PF08771">
    <property type="entry name" value="FRB_dom"/>
    <property type="match status" value="1"/>
</dbReference>
<dbReference type="InterPro" id="IPR016024">
    <property type="entry name" value="ARM-type_fold"/>
</dbReference>
<keyword evidence="12" id="KW-0131">Cell cycle</keyword>
<keyword evidence="8" id="KW-0677">Repeat</keyword>
<dbReference type="SMART" id="SM01345">
    <property type="entry name" value="Rapamycin_bind"/>
    <property type="match status" value="1"/>
</dbReference>
<dbReference type="GO" id="GO:0005634">
    <property type="term" value="C:nucleus"/>
    <property type="evidence" value="ECO:0007669"/>
    <property type="project" value="TreeGrafter"/>
</dbReference>
<dbReference type="GO" id="GO:0005524">
    <property type="term" value="F:ATP binding"/>
    <property type="evidence" value="ECO:0007669"/>
    <property type="project" value="UniProtKB-KW"/>
</dbReference>
<evidence type="ECO:0000256" key="10">
    <source>
        <dbReference type="ARBA" id="ARBA00022777"/>
    </source>
</evidence>
<comment type="similarity">
    <text evidence="2">Belongs to the PI3/PI4-kinase family.</text>
</comment>
<dbReference type="FunFam" id="1.25.10.10:FF:000371">
    <property type="entry name" value="Serine/threonine-protein kinase TOR"/>
    <property type="match status" value="1"/>
</dbReference>
<dbReference type="FunFam" id="1.20.120.150:FF:000001">
    <property type="entry name" value="Serine/threonine-protein kinase TOR"/>
    <property type="match status" value="1"/>
</dbReference>
<keyword evidence="22" id="KW-1185">Reference proteome</keyword>
<proteinExistence type="inferred from homology"/>
<dbReference type="GO" id="GO:0016242">
    <property type="term" value="P:negative regulation of macroautophagy"/>
    <property type="evidence" value="ECO:0007669"/>
    <property type="project" value="TreeGrafter"/>
</dbReference>
<comment type="catalytic activity">
    <reaction evidence="15">
        <text>L-threonyl-[protein] + ATP = O-phospho-L-threonyl-[protein] + ADP + H(+)</text>
        <dbReference type="Rhea" id="RHEA:46608"/>
        <dbReference type="Rhea" id="RHEA-COMP:11060"/>
        <dbReference type="Rhea" id="RHEA-COMP:11605"/>
        <dbReference type="ChEBI" id="CHEBI:15378"/>
        <dbReference type="ChEBI" id="CHEBI:30013"/>
        <dbReference type="ChEBI" id="CHEBI:30616"/>
        <dbReference type="ChEBI" id="CHEBI:61977"/>
        <dbReference type="ChEBI" id="CHEBI:456216"/>
        <dbReference type="EC" id="2.7.11.1"/>
    </reaction>
</comment>
<dbReference type="InterPro" id="IPR009076">
    <property type="entry name" value="FRB_dom"/>
</dbReference>
<dbReference type="InterPro" id="IPR003151">
    <property type="entry name" value="PIK-rel_kinase_FAT"/>
</dbReference>
<evidence type="ECO:0000256" key="15">
    <source>
        <dbReference type="ARBA" id="ARBA00047899"/>
    </source>
</evidence>
<dbReference type="InterPro" id="IPR024585">
    <property type="entry name" value="mTOR_dom"/>
</dbReference>
<dbReference type="GO" id="GO:0006995">
    <property type="term" value="P:cellular response to nitrogen starvation"/>
    <property type="evidence" value="ECO:0007669"/>
    <property type="project" value="UniProtKB-ARBA"/>
</dbReference>
<dbReference type="InterPro" id="IPR058584">
    <property type="entry name" value="IMB1_TNPO1-like_TPR"/>
</dbReference>
<dbReference type="InterPro" id="IPR026683">
    <property type="entry name" value="TOR_cat"/>
</dbReference>
<evidence type="ECO:0000256" key="7">
    <source>
        <dbReference type="ARBA" id="ARBA00022679"/>
    </source>
</evidence>
<keyword evidence="11" id="KW-0067">ATP-binding</keyword>
<evidence type="ECO:0000256" key="9">
    <source>
        <dbReference type="ARBA" id="ARBA00022741"/>
    </source>
</evidence>
<dbReference type="GO" id="GO:0004674">
    <property type="term" value="F:protein serine/threonine kinase activity"/>
    <property type="evidence" value="ECO:0007669"/>
    <property type="project" value="UniProtKB-KW"/>
</dbReference>
<dbReference type="STRING" id="1658172.A0A1B7P5L0"/>
<dbReference type="Gene3D" id="3.30.1010.10">
    <property type="entry name" value="Phosphatidylinositol 3-kinase Catalytic Subunit, Chain A, domain 4"/>
    <property type="match status" value="1"/>
</dbReference>
<dbReference type="InterPro" id="IPR000403">
    <property type="entry name" value="PI3/4_kinase_cat_dom"/>
</dbReference>
<keyword evidence="5" id="KW-0723">Serine/threonine-protein kinase</keyword>
<dbReference type="Pfam" id="PF23593">
    <property type="entry name" value="HEAT_ATR"/>
    <property type="match status" value="1"/>
</dbReference>
<protein>
    <recommendedName>
        <fullName evidence="4">non-specific serine/threonine protein kinase</fullName>
        <ecNumber evidence="4">2.7.11.1</ecNumber>
    </recommendedName>
</protein>
<dbReference type="Pfam" id="PF00454">
    <property type="entry name" value="PI3_PI4_kinase"/>
    <property type="match status" value="1"/>
</dbReference>
<feature type="repeat" description="HEAT" evidence="17">
    <location>
        <begin position="986"/>
        <end position="1026"/>
    </location>
</feature>
<dbReference type="PROSITE" id="PS51189">
    <property type="entry name" value="FAT"/>
    <property type="match status" value="1"/>
</dbReference>
<dbReference type="InterPro" id="IPR021133">
    <property type="entry name" value="HEAT_type_2"/>
</dbReference>
<feature type="domain" description="FATC" evidence="20">
    <location>
        <begin position="2345"/>
        <end position="2377"/>
    </location>
</feature>
<dbReference type="InterPro" id="IPR050517">
    <property type="entry name" value="DDR_Repair_Kinase"/>
</dbReference>
<dbReference type="GO" id="GO:0031932">
    <property type="term" value="C:TORC2 complex"/>
    <property type="evidence" value="ECO:0007669"/>
    <property type="project" value="TreeGrafter"/>
</dbReference>
<dbReference type="PROSITE" id="PS50077">
    <property type="entry name" value="HEAT_REPEAT"/>
    <property type="match status" value="1"/>
</dbReference>
<evidence type="ECO:0000256" key="8">
    <source>
        <dbReference type="ARBA" id="ARBA00022737"/>
    </source>
</evidence>
<dbReference type="InterPro" id="IPR011989">
    <property type="entry name" value="ARM-like"/>
</dbReference>
<dbReference type="InterPro" id="IPR057564">
    <property type="entry name" value="HEAT_ATR"/>
</dbReference>
<dbReference type="SUPFAM" id="SSF56112">
    <property type="entry name" value="Protein kinase-like (PK-like)"/>
    <property type="match status" value="1"/>
</dbReference>
<dbReference type="SMART" id="SM01346">
    <property type="entry name" value="DUF3385"/>
    <property type="match status" value="1"/>
</dbReference>
<dbReference type="SMART" id="SM00146">
    <property type="entry name" value="PI3Kc"/>
    <property type="match status" value="1"/>
</dbReference>
<dbReference type="GO" id="GO:0000329">
    <property type="term" value="C:fungal-type vacuole membrane"/>
    <property type="evidence" value="ECO:0007669"/>
    <property type="project" value="UniProtKB-ARBA"/>
</dbReference>
<dbReference type="Pfam" id="PF25574">
    <property type="entry name" value="TPR_IMB1"/>
    <property type="match status" value="1"/>
</dbReference>
<accession>A0A1B7P5L0</accession>
<dbReference type="GO" id="GO:0038202">
    <property type="term" value="P:TORC1 signaling"/>
    <property type="evidence" value="ECO:0007669"/>
    <property type="project" value="TreeGrafter"/>
</dbReference>